<gene>
    <name evidence="4" type="primary">draG</name>
    <name evidence="4" type="ORF">NCTC10327_01900</name>
</gene>
<comment type="cofactor">
    <cofactor evidence="3">
        <name>Mg(2+)</name>
        <dbReference type="ChEBI" id="CHEBI:18420"/>
    </cofactor>
    <text evidence="3">Binds 2 magnesium ions per subunit.</text>
</comment>
<evidence type="ECO:0000313" key="4">
    <source>
        <dbReference type="EMBL" id="VDG77288.1"/>
    </source>
</evidence>
<dbReference type="InterPro" id="IPR005502">
    <property type="entry name" value="Ribosyl_crysJ1"/>
</dbReference>
<feature type="binding site" evidence="3">
    <location>
        <position position="324"/>
    </location>
    <ligand>
        <name>Mg(2+)</name>
        <dbReference type="ChEBI" id="CHEBI:18420"/>
        <label>1</label>
    </ligand>
</feature>
<proteinExistence type="inferred from homology"/>
<accession>A0A7Z8YBK9</accession>
<reference evidence="4 5" key="1">
    <citation type="submission" date="2018-11" db="EMBL/GenBank/DDBJ databases">
        <authorList>
            <consortium name="Pathogen Informatics"/>
        </authorList>
    </citation>
    <scope>NUCLEOTIDE SEQUENCE [LARGE SCALE GENOMIC DNA]</scope>
    <source>
        <strain evidence="4 5">NCTC10327</strain>
    </source>
</reference>
<evidence type="ECO:0000256" key="1">
    <source>
        <dbReference type="ARBA" id="ARBA00010702"/>
    </source>
</evidence>
<dbReference type="PANTHER" id="PTHR16222:SF24">
    <property type="entry name" value="ADP-RIBOSYLHYDROLASE ARH3"/>
    <property type="match status" value="1"/>
</dbReference>
<feature type="binding site" evidence="3">
    <location>
        <position position="76"/>
    </location>
    <ligand>
        <name>Mg(2+)</name>
        <dbReference type="ChEBI" id="CHEBI:18420"/>
        <label>1</label>
    </ligand>
</feature>
<dbReference type="EMBL" id="UYIO01000001">
    <property type="protein sequence ID" value="VDG77288.1"/>
    <property type="molecule type" value="Genomic_DNA"/>
</dbReference>
<dbReference type="Pfam" id="PF03747">
    <property type="entry name" value="ADP_ribosyl_GH"/>
    <property type="match status" value="1"/>
</dbReference>
<dbReference type="Gene3D" id="1.10.4080.10">
    <property type="entry name" value="ADP-ribosylation/Crystallin J1"/>
    <property type="match status" value="1"/>
</dbReference>
<dbReference type="SUPFAM" id="SSF101478">
    <property type="entry name" value="ADP-ribosylglycohydrolase"/>
    <property type="match status" value="1"/>
</dbReference>
<comment type="caution">
    <text evidence="4">The sequence shown here is derived from an EMBL/GenBank/DDBJ whole genome shotgun (WGS) entry which is preliminary data.</text>
</comment>
<organism evidence="4 5">
    <name type="scientific">Actinobaculum suis</name>
    <dbReference type="NCBI Taxonomy" id="1657"/>
    <lineage>
        <taxon>Bacteria</taxon>
        <taxon>Bacillati</taxon>
        <taxon>Actinomycetota</taxon>
        <taxon>Actinomycetes</taxon>
        <taxon>Actinomycetales</taxon>
        <taxon>Actinomycetaceae</taxon>
        <taxon>Actinobaculum</taxon>
    </lineage>
</organism>
<dbReference type="PANTHER" id="PTHR16222">
    <property type="entry name" value="ADP-RIBOSYLGLYCOHYDROLASE"/>
    <property type="match status" value="1"/>
</dbReference>
<protein>
    <submittedName>
        <fullName evidence="4">ADP-ribosyl-[dinitrogen reductase] glycohydrolase</fullName>
        <ecNumber evidence="4">3.2.2.24</ecNumber>
    </submittedName>
</protein>
<dbReference type="InterPro" id="IPR050792">
    <property type="entry name" value="ADP-ribosylglycohydrolase"/>
</dbReference>
<dbReference type="InterPro" id="IPR036705">
    <property type="entry name" value="Ribosyl_crysJ1_sf"/>
</dbReference>
<dbReference type="Proteomes" id="UP000269974">
    <property type="component" value="Unassembled WGS sequence"/>
</dbReference>
<dbReference type="EC" id="3.2.2.24" evidence="4"/>
<dbReference type="RefSeq" id="WP_185934369.1">
    <property type="nucleotide sequence ID" value="NZ_UYIO01000001.1"/>
</dbReference>
<keyword evidence="2 4" id="KW-0378">Hydrolase</keyword>
<keyword evidence="4" id="KW-0326">Glycosidase</keyword>
<dbReference type="GO" id="GO:0047407">
    <property type="term" value="F:ADP-ribosyl-[dinitrogen reductase] hydrolase activity"/>
    <property type="evidence" value="ECO:0007669"/>
    <property type="project" value="UniProtKB-EC"/>
</dbReference>
<dbReference type="GO" id="GO:0046872">
    <property type="term" value="F:metal ion binding"/>
    <property type="evidence" value="ECO:0007669"/>
    <property type="project" value="UniProtKB-KW"/>
</dbReference>
<comment type="similarity">
    <text evidence="1">Belongs to the ADP-ribosylglycohydrolase family.</text>
</comment>
<evidence type="ECO:0000256" key="3">
    <source>
        <dbReference type="PIRSR" id="PIRSR605502-1"/>
    </source>
</evidence>
<name>A0A7Z8YBK9_9ACTO</name>
<keyword evidence="3" id="KW-0460">Magnesium</keyword>
<feature type="binding site" evidence="3">
    <location>
        <position position="74"/>
    </location>
    <ligand>
        <name>Mg(2+)</name>
        <dbReference type="ChEBI" id="CHEBI:18420"/>
        <label>1</label>
    </ligand>
</feature>
<feature type="binding site" evidence="3">
    <location>
        <position position="323"/>
    </location>
    <ligand>
        <name>Mg(2+)</name>
        <dbReference type="ChEBI" id="CHEBI:18420"/>
        <label>1</label>
    </ligand>
</feature>
<dbReference type="AlphaFoldDB" id="A0A7Z8YBK9"/>
<feature type="binding site" evidence="3">
    <location>
        <position position="75"/>
    </location>
    <ligand>
        <name>Mg(2+)</name>
        <dbReference type="ChEBI" id="CHEBI:18420"/>
        <label>1</label>
    </ligand>
</feature>
<evidence type="ECO:0000256" key="2">
    <source>
        <dbReference type="ARBA" id="ARBA00022801"/>
    </source>
</evidence>
<keyword evidence="3" id="KW-0479">Metal-binding</keyword>
<evidence type="ECO:0000313" key="5">
    <source>
        <dbReference type="Proteomes" id="UP000269974"/>
    </source>
</evidence>
<feature type="binding site" evidence="3">
    <location>
        <position position="321"/>
    </location>
    <ligand>
        <name>Mg(2+)</name>
        <dbReference type="ChEBI" id="CHEBI:18420"/>
        <label>1</label>
    </ligand>
</feature>
<sequence length="374" mass="37890">MTRPENTENTDFAELQLDRARGALWGLALGDALGMPTQSMSRQAIRETYGKISGFVAGAANQPIAPGMPAGSVTDDTDQALILGRLLIAGEGHVAPLDFATALMEWEEKMIATGSKDLLGPSTKRALEALRAGASPHETGKAGTTNGAAMRVAPVGIANSLAEPASFLAAVAESCSVTHNTNLGISGAAAIAATISAAIDSPAPAAPAKSAAPATPAASAKPAVPATLAQISRALDAGLACAYEAEKLGTWCEGASIPARFAHARTQVKGMSETEFGDYLAHVVGTSVASQESVVCALLIVEHFGTQIVRGLTFAAELGGDTDTIGAMAGAIFGALCGFSALPPNMVETMSSVQNLDIDAVATGLLALRKPRAA</sequence>